<reference evidence="1" key="1">
    <citation type="submission" date="2020-04" db="EMBL/GenBank/DDBJ databases">
        <authorList>
            <person name="Chiriac C."/>
            <person name="Salcher M."/>
            <person name="Ghai R."/>
            <person name="Kavagutti S V."/>
        </authorList>
    </citation>
    <scope>NUCLEOTIDE SEQUENCE</scope>
</reference>
<proteinExistence type="predicted"/>
<gene>
    <name evidence="1" type="ORF">UFOVP731_59</name>
</gene>
<evidence type="ECO:0000313" key="1">
    <source>
        <dbReference type="EMBL" id="CAB4161521.1"/>
    </source>
</evidence>
<sequence>MNNLIVVGGGIVGSVIARYSQLNGLGLSTVIDSGFSFAASPAAACLLKESWLPKGHYSKSMEILTKLATPRSVRFQGQPGSASCFTPEDLMVKLPVRDTVQYVSDGYVRCISGKEYRGTVVVAAGVWTKTLLDVAVHGMAGMALIYPNQTEPRYKIWAPYKQIISFPIKEGKMYVSDGTAVKLWNDSLTKRLHVHAKSVGLTGPSTFRIGMRPYTKEKPKLIKISSNLWVATGTRKSGTVLSALWADEFVRHYKK</sequence>
<organism evidence="1">
    <name type="scientific">uncultured Caudovirales phage</name>
    <dbReference type="NCBI Taxonomy" id="2100421"/>
    <lineage>
        <taxon>Viruses</taxon>
        <taxon>Duplodnaviria</taxon>
        <taxon>Heunggongvirae</taxon>
        <taxon>Uroviricota</taxon>
        <taxon>Caudoviricetes</taxon>
        <taxon>Peduoviridae</taxon>
        <taxon>Maltschvirus</taxon>
        <taxon>Maltschvirus maltsch</taxon>
    </lineage>
</organism>
<dbReference type="EMBL" id="LR796705">
    <property type="protein sequence ID" value="CAB4161521.1"/>
    <property type="molecule type" value="Genomic_DNA"/>
</dbReference>
<evidence type="ECO:0008006" key="2">
    <source>
        <dbReference type="Google" id="ProtNLM"/>
    </source>
</evidence>
<name>A0A6J5NW12_9CAUD</name>
<protein>
    <recommendedName>
        <fullName evidence="2">FAD dependent oxidoreductase domain-containing protein</fullName>
    </recommendedName>
</protein>
<accession>A0A6J5NW12</accession>